<comment type="caution">
    <text evidence="2">The sequence shown here is derived from an EMBL/GenBank/DDBJ whole genome shotgun (WGS) entry which is preliminary data.</text>
</comment>
<dbReference type="GO" id="GO:0007218">
    <property type="term" value="P:neuropeptide signaling pathway"/>
    <property type="evidence" value="ECO:0007669"/>
    <property type="project" value="UniProtKB-KW"/>
</dbReference>
<dbReference type="GO" id="GO:0045760">
    <property type="term" value="P:positive regulation of action potential"/>
    <property type="evidence" value="ECO:0007669"/>
    <property type="project" value="TreeGrafter"/>
</dbReference>
<sequence>MVGALRFSLILVLSVSAMPASWGHPTPSPEVPGPPHSALLLPGCCGAGAARGRGLGFLTPLLEEALAKRSFRNGVGTGTKKNPFPRAEA</sequence>
<evidence type="ECO:0000313" key="2">
    <source>
        <dbReference type="EMBL" id="KAF6322631.1"/>
    </source>
</evidence>
<dbReference type="InterPro" id="IPR028138">
    <property type="entry name" value="Neuropeptide_S"/>
</dbReference>
<protein>
    <submittedName>
        <fullName evidence="2">Neuropeptide S</fullName>
    </submittedName>
</protein>
<evidence type="ECO:0000313" key="3">
    <source>
        <dbReference type="Proteomes" id="UP000558488"/>
    </source>
</evidence>
<dbReference type="AlphaFoldDB" id="A0A7J7VC90"/>
<dbReference type="GO" id="GO:0005576">
    <property type="term" value="C:extracellular region"/>
    <property type="evidence" value="ECO:0007669"/>
    <property type="project" value="InterPro"/>
</dbReference>
<dbReference type="GO" id="GO:0051968">
    <property type="term" value="P:positive regulation of synaptic transmission, glutamatergic"/>
    <property type="evidence" value="ECO:0007669"/>
    <property type="project" value="TreeGrafter"/>
</dbReference>
<accession>A0A7J7VC90</accession>
<dbReference type="Proteomes" id="UP000558488">
    <property type="component" value="Unassembled WGS sequence"/>
</dbReference>
<keyword evidence="3" id="KW-1185">Reference proteome</keyword>
<feature type="chain" id="PRO_5029497054" evidence="1">
    <location>
        <begin position="24"/>
        <end position="89"/>
    </location>
</feature>
<keyword evidence="1" id="KW-0732">Signal</keyword>
<proteinExistence type="predicted"/>
<name>A0A7J7VC90_PIPKU</name>
<dbReference type="EMBL" id="JACAGB010000015">
    <property type="protein sequence ID" value="KAF6322631.1"/>
    <property type="molecule type" value="Genomic_DNA"/>
</dbReference>
<dbReference type="Pfam" id="PF14993">
    <property type="entry name" value="Neuropeptide_S"/>
    <property type="match status" value="1"/>
</dbReference>
<evidence type="ECO:0000256" key="1">
    <source>
        <dbReference type="SAM" id="SignalP"/>
    </source>
</evidence>
<gene>
    <name evidence="2" type="ORF">mPipKuh1_012533</name>
</gene>
<dbReference type="PANTHER" id="PTHR36679:SF1">
    <property type="entry name" value="NEUROPEPTIDE S"/>
    <property type="match status" value="1"/>
</dbReference>
<dbReference type="PANTHER" id="PTHR36679">
    <property type="entry name" value="NEUROPEPTIDE S"/>
    <property type="match status" value="1"/>
</dbReference>
<keyword evidence="2" id="KW-0527">Neuropeptide</keyword>
<feature type="signal peptide" evidence="1">
    <location>
        <begin position="1"/>
        <end position="23"/>
    </location>
</feature>
<dbReference type="GO" id="GO:0032230">
    <property type="term" value="P:positive regulation of synaptic transmission, GABAergic"/>
    <property type="evidence" value="ECO:0007669"/>
    <property type="project" value="TreeGrafter"/>
</dbReference>
<reference evidence="2 3" key="1">
    <citation type="journal article" date="2020" name="Nature">
        <title>Six reference-quality genomes reveal evolution of bat adaptations.</title>
        <authorList>
            <person name="Jebb D."/>
            <person name="Huang Z."/>
            <person name="Pippel M."/>
            <person name="Hughes G.M."/>
            <person name="Lavrichenko K."/>
            <person name="Devanna P."/>
            <person name="Winkler S."/>
            <person name="Jermiin L.S."/>
            <person name="Skirmuntt E.C."/>
            <person name="Katzourakis A."/>
            <person name="Burkitt-Gray L."/>
            <person name="Ray D.A."/>
            <person name="Sullivan K.A.M."/>
            <person name="Roscito J.G."/>
            <person name="Kirilenko B.M."/>
            <person name="Davalos L.M."/>
            <person name="Corthals A.P."/>
            <person name="Power M.L."/>
            <person name="Jones G."/>
            <person name="Ransome R.D."/>
            <person name="Dechmann D.K.N."/>
            <person name="Locatelli A.G."/>
            <person name="Puechmaille S.J."/>
            <person name="Fedrigo O."/>
            <person name="Jarvis E.D."/>
            <person name="Hiller M."/>
            <person name="Vernes S.C."/>
            <person name="Myers E.W."/>
            <person name="Teeling E.C."/>
        </authorList>
    </citation>
    <scope>NUCLEOTIDE SEQUENCE [LARGE SCALE GENOMIC DNA]</scope>
    <source>
        <strain evidence="2">MPipKuh1</strain>
        <tissue evidence="2">Flight muscle</tissue>
    </source>
</reference>
<organism evidence="2 3">
    <name type="scientific">Pipistrellus kuhlii</name>
    <name type="common">Kuhl's pipistrelle</name>
    <dbReference type="NCBI Taxonomy" id="59472"/>
    <lineage>
        <taxon>Eukaryota</taxon>
        <taxon>Metazoa</taxon>
        <taxon>Chordata</taxon>
        <taxon>Craniata</taxon>
        <taxon>Vertebrata</taxon>
        <taxon>Euteleostomi</taxon>
        <taxon>Mammalia</taxon>
        <taxon>Eutheria</taxon>
        <taxon>Laurasiatheria</taxon>
        <taxon>Chiroptera</taxon>
        <taxon>Yangochiroptera</taxon>
        <taxon>Vespertilionidae</taxon>
        <taxon>Pipistrellus</taxon>
    </lineage>
</organism>